<reference evidence="1 2" key="1">
    <citation type="submission" date="2016-02" db="EMBL/GenBank/DDBJ databases">
        <authorList>
            <person name="Wen L."/>
            <person name="He K."/>
            <person name="Yang H."/>
        </authorList>
    </citation>
    <scope>NUCLEOTIDE SEQUENCE [LARGE SCALE GENOMIC DNA]</scope>
    <source>
        <strain evidence="1 2">DSM 22607</strain>
    </source>
</reference>
<protein>
    <submittedName>
        <fullName evidence="1">Uncharacterized protein</fullName>
    </submittedName>
</protein>
<dbReference type="AlphaFoldDB" id="A0A136Q6P4"/>
<accession>A0A136Q6P4</accession>
<sequence>MRCGRAGNGPAFPAGKGKPLRQGKIACVKLKNALTNKIGTCVCLSRAAGETRGKAVSKLKL</sequence>
<keyword evidence="2" id="KW-1185">Reference proteome</keyword>
<comment type="caution">
    <text evidence="1">The sequence shown here is derived from an EMBL/GenBank/DDBJ whole genome shotgun (WGS) entry which is preliminary data.</text>
</comment>
<dbReference type="KEGG" id="cmiu:B1H56_14015"/>
<name>A0A136Q6P4_9FIRM</name>
<gene>
    <name evidence="1" type="ORF">HMPREF3293_00760</name>
</gene>
<organism evidence="1 2">
    <name type="scientific">Christensenella minuta</name>
    <dbReference type="NCBI Taxonomy" id="626937"/>
    <lineage>
        <taxon>Bacteria</taxon>
        <taxon>Bacillati</taxon>
        <taxon>Bacillota</taxon>
        <taxon>Clostridia</taxon>
        <taxon>Christensenellales</taxon>
        <taxon>Christensenellaceae</taxon>
        <taxon>Christensenella</taxon>
    </lineage>
</organism>
<dbReference type="EMBL" id="LSZW01000046">
    <property type="protein sequence ID" value="KXK66355.1"/>
    <property type="molecule type" value="Genomic_DNA"/>
</dbReference>
<proteinExistence type="predicted"/>
<evidence type="ECO:0000313" key="2">
    <source>
        <dbReference type="Proteomes" id="UP000070366"/>
    </source>
</evidence>
<dbReference type="Proteomes" id="UP000070366">
    <property type="component" value="Unassembled WGS sequence"/>
</dbReference>
<dbReference type="STRING" id="626937.HMPREF3293_00760"/>
<evidence type="ECO:0000313" key="1">
    <source>
        <dbReference type="EMBL" id="KXK66355.1"/>
    </source>
</evidence>